<dbReference type="Gene3D" id="3.40.50.1000">
    <property type="entry name" value="HAD superfamily/HAD-like"/>
    <property type="match status" value="1"/>
</dbReference>
<dbReference type="InterPro" id="IPR023214">
    <property type="entry name" value="HAD_sf"/>
</dbReference>
<proteinExistence type="predicted"/>
<dbReference type="GO" id="GO:0006281">
    <property type="term" value="P:DNA repair"/>
    <property type="evidence" value="ECO:0007669"/>
    <property type="project" value="TreeGrafter"/>
</dbReference>
<accession>A0A117LGT8</accession>
<dbReference type="AlphaFoldDB" id="A0A117LGT8"/>
<sequence>MKNEEKIDHGKIDPGRIKAVLFDVDGTLSNTDDHLVARIASRLKLVSWLFKDRDPQKFARRLVMAAETPGNFVYQIADRLGIDKSIAKYYKVLTAGRLAKKPSKERFWLIPGVRDMLEALSQAYPMGVVSARDEGSTWNFLDHFELTSFFDVIVTSQTCRFTKPYPDPVVYAAKALGKAPEDCVMVGDTIVDVLSGKSAGAQTVAVLCGFGTEKELARVGADLILPMTPDIQSYLSS</sequence>
<dbReference type="InterPro" id="IPR041492">
    <property type="entry name" value="HAD_2"/>
</dbReference>
<dbReference type="SUPFAM" id="SSF56784">
    <property type="entry name" value="HAD-like"/>
    <property type="match status" value="1"/>
</dbReference>
<name>A0A117LGT8_9CHLR</name>
<dbReference type="SFLD" id="SFLDG01135">
    <property type="entry name" value="C1.5.6:_HAD__Beta-PGM__Phospha"/>
    <property type="match status" value="1"/>
</dbReference>
<keyword evidence="1" id="KW-0378">Hydrolase</keyword>
<dbReference type="Gene3D" id="1.10.150.240">
    <property type="entry name" value="Putative phosphatase, domain 2"/>
    <property type="match status" value="1"/>
</dbReference>
<dbReference type="InterPro" id="IPR023198">
    <property type="entry name" value="PGP-like_dom2"/>
</dbReference>
<dbReference type="NCBIfam" id="TIGR01509">
    <property type="entry name" value="HAD-SF-IA-v3"/>
    <property type="match status" value="1"/>
</dbReference>
<evidence type="ECO:0000313" key="1">
    <source>
        <dbReference type="EMBL" id="KUK46376.1"/>
    </source>
</evidence>
<dbReference type="GO" id="GO:0008967">
    <property type="term" value="F:phosphoglycolate phosphatase activity"/>
    <property type="evidence" value="ECO:0007669"/>
    <property type="project" value="TreeGrafter"/>
</dbReference>
<dbReference type="InterPro" id="IPR036412">
    <property type="entry name" value="HAD-like_sf"/>
</dbReference>
<evidence type="ECO:0000313" key="2">
    <source>
        <dbReference type="Proteomes" id="UP000064249"/>
    </source>
</evidence>
<gene>
    <name evidence="1" type="ORF">XD73_0759</name>
</gene>
<dbReference type="PANTHER" id="PTHR43434:SF1">
    <property type="entry name" value="PHOSPHOGLYCOLATE PHOSPHATASE"/>
    <property type="match status" value="1"/>
</dbReference>
<dbReference type="EMBL" id="LGFU01000034">
    <property type="protein sequence ID" value="KUK46376.1"/>
    <property type="molecule type" value="Genomic_DNA"/>
</dbReference>
<dbReference type="PANTHER" id="PTHR43434">
    <property type="entry name" value="PHOSPHOGLYCOLATE PHOSPHATASE"/>
    <property type="match status" value="1"/>
</dbReference>
<dbReference type="InterPro" id="IPR050155">
    <property type="entry name" value="HAD-like_hydrolase_sf"/>
</dbReference>
<organism evidence="1 2">
    <name type="scientific">Anaerolinea thermophila</name>
    <dbReference type="NCBI Taxonomy" id="167964"/>
    <lineage>
        <taxon>Bacteria</taxon>
        <taxon>Bacillati</taxon>
        <taxon>Chloroflexota</taxon>
        <taxon>Anaerolineae</taxon>
        <taxon>Anaerolineales</taxon>
        <taxon>Anaerolineaceae</taxon>
        <taxon>Anaerolinea</taxon>
    </lineage>
</organism>
<dbReference type="NCBIfam" id="TIGR01549">
    <property type="entry name" value="HAD-SF-IA-v1"/>
    <property type="match status" value="1"/>
</dbReference>
<comment type="caution">
    <text evidence="1">The sequence shown here is derived from an EMBL/GenBank/DDBJ whole genome shotgun (WGS) entry which is preliminary data.</text>
</comment>
<dbReference type="Proteomes" id="UP000064249">
    <property type="component" value="Unassembled WGS sequence"/>
</dbReference>
<dbReference type="InterPro" id="IPR006439">
    <property type="entry name" value="HAD-SF_hydro_IA"/>
</dbReference>
<protein>
    <submittedName>
        <fullName evidence="1">Putative hydrolase</fullName>
    </submittedName>
</protein>
<dbReference type="Pfam" id="PF13419">
    <property type="entry name" value="HAD_2"/>
    <property type="match status" value="1"/>
</dbReference>
<reference evidence="1 2" key="1">
    <citation type="journal article" date="2015" name="MBio">
        <title>Genome-Resolved Metagenomic Analysis Reveals Roles for Candidate Phyla and Other Microbial Community Members in Biogeochemical Transformations in Oil Reservoirs.</title>
        <authorList>
            <person name="Hu P."/>
            <person name="Tom L."/>
            <person name="Singh A."/>
            <person name="Thomas B.C."/>
            <person name="Baker B.J."/>
            <person name="Piceno Y.M."/>
            <person name="Andersen G.L."/>
            <person name="Banfield J.F."/>
        </authorList>
    </citation>
    <scope>NUCLEOTIDE SEQUENCE [LARGE SCALE GENOMIC DNA]</scope>
    <source>
        <strain evidence="1">46_16</strain>
    </source>
</reference>
<dbReference type="SFLD" id="SFLDS00003">
    <property type="entry name" value="Haloacid_Dehalogenase"/>
    <property type="match status" value="1"/>
</dbReference>
<dbReference type="SFLD" id="SFLDG01129">
    <property type="entry name" value="C1.5:_HAD__Beta-PGM__Phosphata"/>
    <property type="match status" value="1"/>
</dbReference>